<accession>A0A7S2RX09</accession>
<protein>
    <recommendedName>
        <fullName evidence="1">Methyltransferase domain-containing protein</fullName>
    </recommendedName>
</protein>
<dbReference type="Pfam" id="PF13649">
    <property type="entry name" value="Methyltransf_25"/>
    <property type="match status" value="1"/>
</dbReference>
<evidence type="ECO:0000313" key="2">
    <source>
        <dbReference type="EMBL" id="CAD9683132.1"/>
    </source>
</evidence>
<reference evidence="2" key="1">
    <citation type="submission" date="2021-01" db="EMBL/GenBank/DDBJ databases">
        <authorList>
            <person name="Corre E."/>
            <person name="Pelletier E."/>
            <person name="Niang G."/>
            <person name="Scheremetjew M."/>
            <person name="Finn R."/>
            <person name="Kale V."/>
            <person name="Holt S."/>
            <person name="Cochrane G."/>
            <person name="Meng A."/>
            <person name="Brown T."/>
            <person name="Cohen L."/>
        </authorList>
    </citation>
    <scope>NUCLEOTIDE SEQUENCE</scope>
    <source>
        <strain evidence="2">NY070348D</strain>
    </source>
</reference>
<sequence length="305" mass="33786">MICDTHKFGIPSNFSSNSCTQNFQALLQTPNVPMSTAAQEDSSPTGAYVKSLYKDHSQNYAGEKEKGWRVDMERYSTLKWAGDLTGKRVLDLGSGTGVYSRLMAQLGAREVIGVDVSEDMCALATAQSTATNSPVSFREGNCMSLESMKEVLPGEEGAFDVVLLSCLLCNCRCVEEVEGLAEVISYFLNKETGVFAGMDHHPEEEDYPEMMFVDPFGYSKTFTDRHVDGSELMVKLYGLGEDGSVVMPIKNYHYSQKCLEERFGKFGLSLSCPPLEVDPHADQKTYAVMVENPSFVILTGRHQRH</sequence>
<organism evidence="2">
    <name type="scientific">Mucochytrium quahogii</name>
    <dbReference type="NCBI Taxonomy" id="96639"/>
    <lineage>
        <taxon>Eukaryota</taxon>
        <taxon>Sar</taxon>
        <taxon>Stramenopiles</taxon>
        <taxon>Bigyra</taxon>
        <taxon>Labyrinthulomycetes</taxon>
        <taxon>Thraustochytrida</taxon>
        <taxon>Thraustochytriidae</taxon>
        <taxon>Mucochytrium</taxon>
    </lineage>
</organism>
<dbReference type="GO" id="GO:0008168">
    <property type="term" value="F:methyltransferase activity"/>
    <property type="evidence" value="ECO:0007669"/>
    <property type="project" value="TreeGrafter"/>
</dbReference>
<name>A0A7S2RX09_9STRA</name>
<dbReference type="InterPro" id="IPR050508">
    <property type="entry name" value="Methyltransf_Superfamily"/>
</dbReference>
<dbReference type="SUPFAM" id="SSF53335">
    <property type="entry name" value="S-adenosyl-L-methionine-dependent methyltransferases"/>
    <property type="match status" value="1"/>
</dbReference>
<dbReference type="InterPro" id="IPR029063">
    <property type="entry name" value="SAM-dependent_MTases_sf"/>
</dbReference>
<dbReference type="CDD" id="cd02440">
    <property type="entry name" value="AdoMet_MTases"/>
    <property type="match status" value="1"/>
</dbReference>
<evidence type="ECO:0000259" key="1">
    <source>
        <dbReference type="Pfam" id="PF13649"/>
    </source>
</evidence>
<dbReference type="AlphaFoldDB" id="A0A7S2RX09"/>
<gene>
    <name evidence="2" type="ORF">QSP1433_LOCUS7966</name>
</gene>
<dbReference type="InterPro" id="IPR041698">
    <property type="entry name" value="Methyltransf_25"/>
</dbReference>
<dbReference type="Gene3D" id="3.40.50.150">
    <property type="entry name" value="Vaccinia Virus protein VP39"/>
    <property type="match status" value="1"/>
</dbReference>
<proteinExistence type="predicted"/>
<feature type="domain" description="Methyltransferase" evidence="1">
    <location>
        <begin position="89"/>
        <end position="182"/>
    </location>
</feature>
<dbReference type="EMBL" id="HBHK01012652">
    <property type="protein sequence ID" value="CAD9683132.1"/>
    <property type="molecule type" value="Transcribed_RNA"/>
</dbReference>
<dbReference type="PANTHER" id="PTHR42912">
    <property type="entry name" value="METHYLTRANSFERASE"/>
    <property type="match status" value="1"/>
</dbReference>